<protein>
    <recommendedName>
        <fullName evidence="2">UspA domain-containing protein</fullName>
    </recommendedName>
</protein>
<dbReference type="eggNOG" id="COG0589">
    <property type="taxonomic scope" value="Bacteria"/>
</dbReference>
<dbReference type="GeneID" id="91517398"/>
<dbReference type="PANTHER" id="PTHR46553">
    <property type="entry name" value="ADENINE NUCLEOTIDE ALPHA HYDROLASES-LIKE SUPERFAMILY PROTEIN"/>
    <property type="match status" value="1"/>
</dbReference>
<proteinExistence type="inferred from homology"/>
<dbReference type="RefSeq" id="WP_019046973.1">
    <property type="nucleotide sequence ID" value="NZ_BAFO02000032.1"/>
</dbReference>
<feature type="domain" description="UspA" evidence="2">
    <location>
        <begin position="7"/>
        <end position="141"/>
    </location>
</feature>
<dbReference type="EMBL" id="BAFO02000032">
    <property type="protein sequence ID" value="GAD86256.1"/>
    <property type="molecule type" value="Genomic_DNA"/>
</dbReference>
<sequence>MSAANTRPVVVGVDGSDRALAAVHWAAEAATLRNAPLHAVYAMSTGWELGSAATVSLATDRFRAEGEDALGQARAIAAAQGLDIVTSVVDPAPIPALRRRAATAQLLVVGTRGHGAFERALLGSVSSALARRLACPLAVIPGPMTQAAARLPVLVGLDGSPGSDRALDFAIEEASLRGVGLVAVRAWTTTEPGLRHSEMTERTHRLLADRLVGYGQKYPGVPITRIVTDEEPARRLLRESARAQLLVLGSHRRGTRDGFGSVSRTVLHATEIPLVLAGRD</sequence>
<gene>
    <name evidence="3" type="ORF">NCAST_32_07430</name>
</gene>
<dbReference type="STRING" id="1824.SAMN05444423_102366"/>
<feature type="domain" description="UspA" evidence="2">
    <location>
        <begin position="152"/>
        <end position="276"/>
    </location>
</feature>
<comment type="caution">
    <text evidence="3">The sequence shown here is derived from an EMBL/GenBank/DDBJ whole genome shotgun (WGS) entry which is preliminary data.</text>
</comment>
<evidence type="ECO:0000259" key="2">
    <source>
        <dbReference type="Pfam" id="PF00582"/>
    </source>
</evidence>
<evidence type="ECO:0000313" key="4">
    <source>
        <dbReference type="Proteomes" id="UP000017048"/>
    </source>
</evidence>
<dbReference type="PANTHER" id="PTHR46553:SF3">
    <property type="entry name" value="ADENINE NUCLEOTIDE ALPHA HYDROLASES-LIKE SUPERFAMILY PROTEIN"/>
    <property type="match status" value="1"/>
</dbReference>
<name>U5EIN2_NOCAS</name>
<dbReference type="OrthoDB" id="3174546at2"/>
<evidence type="ECO:0000256" key="1">
    <source>
        <dbReference type="ARBA" id="ARBA00008791"/>
    </source>
</evidence>
<dbReference type="InterPro" id="IPR006016">
    <property type="entry name" value="UspA"/>
</dbReference>
<comment type="similarity">
    <text evidence="1">Belongs to the universal stress protein A family.</text>
</comment>
<dbReference type="Proteomes" id="UP000017048">
    <property type="component" value="Unassembled WGS sequence"/>
</dbReference>
<dbReference type="PRINTS" id="PR01438">
    <property type="entry name" value="UNVRSLSTRESS"/>
</dbReference>
<dbReference type="InterPro" id="IPR014729">
    <property type="entry name" value="Rossmann-like_a/b/a_fold"/>
</dbReference>
<organism evidence="3 4">
    <name type="scientific">Nocardia asteroides NBRC 15531</name>
    <dbReference type="NCBI Taxonomy" id="1110697"/>
    <lineage>
        <taxon>Bacteria</taxon>
        <taxon>Bacillati</taxon>
        <taxon>Actinomycetota</taxon>
        <taxon>Actinomycetes</taxon>
        <taxon>Mycobacteriales</taxon>
        <taxon>Nocardiaceae</taxon>
        <taxon>Nocardia</taxon>
    </lineage>
</organism>
<evidence type="ECO:0000313" key="3">
    <source>
        <dbReference type="EMBL" id="GAD86256.1"/>
    </source>
</evidence>
<dbReference type="InterPro" id="IPR006015">
    <property type="entry name" value="Universal_stress_UspA"/>
</dbReference>
<accession>U5EIN2</accession>
<reference evidence="3 4" key="1">
    <citation type="journal article" date="2014" name="BMC Genomics">
        <title>Genome based analysis of type-I polyketide synthase and nonribosomal peptide synthetase gene clusters in seven strains of five representative Nocardia species.</title>
        <authorList>
            <person name="Komaki H."/>
            <person name="Ichikawa N."/>
            <person name="Hosoyama A."/>
            <person name="Takahashi-Nakaguchi A."/>
            <person name="Matsuzawa T."/>
            <person name="Suzuki K."/>
            <person name="Fujita N."/>
            <person name="Gonoi T."/>
        </authorList>
    </citation>
    <scope>NUCLEOTIDE SEQUENCE [LARGE SCALE GENOMIC DNA]</scope>
    <source>
        <strain evidence="3 4">NBRC 15531</strain>
    </source>
</reference>
<dbReference type="Pfam" id="PF00582">
    <property type="entry name" value="Usp"/>
    <property type="match status" value="2"/>
</dbReference>
<dbReference type="Gene3D" id="3.40.50.620">
    <property type="entry name" value="HUPs"/>
    <property type="match status" value="2"/>
</dbReference>
<dbReference type="SUPFAM" id="SSF52402">
    <property type="entry name" value="Adenine nucleotide alpha hydrolases-like"/>
    <property type="match status" value="2"/>
</dbReference>
<dbReference type="AlphaFoldDB" id="U5EIN2"/>
<keyword evidence="4" id="KW-1185">Reference proteome</keyword>